<proteinExistence type="predicted"/>
<sequence>MVNIDNAIFPALSIISAHLSKFEPFPFPAGFDIQKVASAAQSLPEHSWEFGAAAQALLELHNPELSVFGVQPFPVPSISNLTSVPALKYAADSVKFGASYHALAKGDGAAGDPPSLGVSAVMLGKTDARFAKAADETVGGLFNDVPRFANGAISHRADVPELWADWMYMVPPFLAYYAVDKGDQALLQETINQITLYRQVLSPNPRPPPPKACGCTSSDLRAKTQATGQQATRGQQQG</sequence>
<dbReference type="InterPro" id="IPR012341">
    <property type="entry name" value="6hp_glycosidase-like_sf"/>
</dbReference>
<evidence type="ECO:0000256" key="1">
    <source>
        <dbReference type="ARBA" id="ARBA00022801"/>
    </source>
</evidence>
<evidence type="ECO:0000313" key="4">
    <source>
        <dbReference type="Proteomes" id="UP000521872"/>
    </source>
</evidence>
<dbReference type="InterPro" id="IPR010905">
    <property type="entry name" value="Glyco_hydro_88"/>
</dbReference>
<protein>
    <submittedName>
        <fullName evidence="3">Uncharacterized protein</fullName>
    </submittedName>
</protein>
<evidence type="ECO:0000313" key="3">
    <source>
        <dbReference type="EMBL" id="KAF4616803.1"/>
    </source>
</evidence>
<dbReference type="GO" id="GO:0005975">
    <property type="term" value="P:carbohydrate metabolic process"/>
    <property type="evidence" value="ECO:0007669"/>
    <property type="project" value="InterPro"/>
</dbReference>
<keyword evidence="4" id="KW-1185">Reference proteome</keyword>
<dbReference type="Pfam" id="PF07470">
    <property type="entry name" value="Glyco_hydro_88"/>
    <property type="match status" value="1"/>
</dbReference>
<comment type="caution">
    <text evidence="3">The sequence shown here is derived from an EMBL/GenBank/DDBJ whole genome shotgun (WGS) entry which is preliminary data.</text>
</comment>
<dbReference type="AlphaFoldDB" id="A0A8H4QTX1"/>
<feature type="region of interest" description="Disordered" evidence="2">
    <location>
        <begin position="202"/>
        <end position="238"/>
    </location>
</feature>
<keyword evidence="1" id="KW-0378">Hydrolase</keyword>
<dbReference type="PANTHER" id="PTHR41814">
    <property type="entry name" value="EXPRESSED PROTEIN"/>
    <property type="match status" value="1"/>
</dbReference>
<dbReference type="PANTHER" id="PTHR41814:SF1">
    <property type="entry name" value="CELLULASE"/>
    <property type="match status" value="1"/>
</dbReference>
<reference evidence="3 4" key="1">
    <citation type="submission" date="2019-12" db="EMBL/GenBank/DDBJ databases">
        <authorList>
            <person name="Floudas D."/>
            <person name="Bentzer J."/>
            <person name="Ahren D."/>
            <person name="Johansson T."/>
            <person name="Persson P."/>
            <person name="Tunlid A."/>
        </authorList>
    </citation>
    <scope>NUCLEOTIDE SEQUENCE [LARGE SCALE GENOMIC DNA]</scope>
    <source>
        <strain evidence="3 4">CBS 102.39</strain>
    </source>
</reference>
<organism evidence="3 4">
    <name type="scientific">Agrocybe pediades</name>
    <dbReference type="NCBI Taxonomy" id="84607"/>
    <lineage>
        <taxon>Eukaryota</taxon>
        <taxon>Fungi</taxon>
        <taxon>Dikarya</taxon>
        <taxon>Basidiomycota</taxon>
        <taxon>Agaricomycotina</taxon>
        <taxon>Agaricomycetes</taxon>
        <taxon>Agaricomycetidae</taxon>
        <taxon>Agaricales</taxon>
        <taxon>Agaricineae</taxon>
        <taxon>Strophariaceae</taxon>
        <taxon>Agrocybe</taxon>
    </lineage>
</organism>
<evidence type="ECO:0000256" key="2">
    <source>
        <dbReference type="SAM" id="MobiDB-lite"/>
    </source>
</evidence>
<gene>
    <name evidence="3" type="ORF">D9613_008400</name>
</gene>
<dbReference type="Proteomes" id="UP000521872">
    <property type="component" value="Unassembled WGS sequence"/>
</dbReference>
<dbReference type="Gene3D" id="1.50.10.10">
    <property type="match status" value="1"/>
</dbReference>
<dbReference type="GO" id="GO:0016787">
    <property type="term" value="F:hydrolase activity"/>
    <property type="evidence" value="ECO:0007669"/>
    <property type="project" value="UniProtKB-KW"/>
</dbReference>
<feature type="compositionally biased region" description="Low complexity" evidence="2">
    <location>
        <begin position="223"/>
        <end position="238"/>
    </location>
</feature>
<name>A0A8H4QTX1_9AGAR</name>
<dbReference type="EMBL" id="JAACJL010000031">
    <property type="protein sequence ID" value="KAF4616803.1"/>
    <property type="molecule type" value="Genomic_DNA"/>
</dbReference>
<accession>A0A8H4QTX1</accession>